<name>A0A8H5G773_9AGAR</name>
<protein>
    <recommendedName>
        <fullName evidence="4">YEATS domain-containing protein</fullName>
    </recommendedName>
</protein>
<keyword evidence="1 2" id="KW-0539">Nucleus</keyword>
<dbReference type="Proteomes" id="UP000559027">
    <property type="component" value="Unassembled WGS sequence"/>
</dbReference>
<dbReference type="Pfam" id="PF22951">
    <property type="entry name" value="3HBD"/>
    <property type="match status" value="1"/>
</dbReference>
<dbReference type="InterPro" id="IPR058706">
    <property type="entry name" value="zf-C2H2_AHC1-like"/>
</dbReference>
<dbReference type="AlphaFoldDB" id="A0A8H5G773"/>
<feature type="domain" description="YEATS" evidence="4">
    <location>
        <begin position="349"/>
        <end position="511"/>
    </location>
</feature>
<evidence type="ECO:0000256" key="1">
    <source>
        <dbReference type="ARBA" id="ARBA00023242"/>
    </source>
</evidence>
<evidence type="ECO:0000313" key="6">
    <source>
        <dbReference type="Proteomes" id="UP000559027"/>
    </source>
</evidence>
<feature type="compositionally biased region" description="Basic and acidic residues" evidence="3">
    <location>
        <begin position="329"/>
        <end position="339"/>
    </location>
</feature>
<dbReference type="InterPro" id="IPR038704">
    <property type="entry name" value="YEAST_sf"/>
</dbReference>
<gene>
    <name evidence="5" type="ORF">D9756_003223</name>
</gene>
<feature type="compositionally biased region" description="Basic and acidic residues" evidence="3">
    <location>
        <begin position="891"/>
        <end position="900"/>
    </location>
</feature>
<dbReference type="OrthoDB" id="1741717at2759"/>
<reference evidence="5 6" key="1">
    <citation type="journal article" date="2020" name="ISME J.">
        <title>Uncovering the hidden diversity of litter-decomposition mechanisms in mushroom-forming fungi.</title>
        <authorList>
            <person name="Floudas D."/>
            <person name="Bentzer J."/>
            <person name="Ahren D."/>
            <person name="Johansson T."/>
            <person name="Persson P."/>
            <person name="Tunlid A."/>
        </authorList>
    </citation>
    <scope>NUCLEOTIDE SEQUENCE [LARGE SCALE GENOMIC DNA]</scope>
    <source>
        <strain evidence="5 6">CBS 146.42</strain>
    </source>
</reference>
<proteinExistence type="predicted"/>
<comment type="caution">
    <text evidence="5">The sequence shown here is derived from an EMBL/GenBank/DDBJ whole genome shotgun (WGS) entry which is preliminary data.</text>
</comment>
<sequence length="911" mass="100355">MDLSENEGQGSAVDDANFSHFAASEFNVEIGIRQRMTEAINSRIAWAMLLKESLQAGTQPPSIAPVSFRYAALDALKTSDKSVEFFLDKEEPAPPNTRLQQALLHARPAPKSKAPNPRNPKTTFLYIRSTSITTGHKPAQEPDLLILKCPVCSRTTFTSLQGLLNHARISHALEWGTHEECVRACAIADPDLNVQDGLEVGVGAGGMLPGLRTIFEMAVGPSYRESGVDDHTPSHDETTPDCPASTHLTKTLGLHEDSPALAAFLGKEPIRRGIKVYEQDESIDVYTLIQSSSKRTIRARERYSQRGEVRGIEENTEVTVETRELSLEAREKSCEDTRNPDSGSKPSAAMTRFHFTTRIVVTDRSLSIDSGMWEDSVLPGEMWTKDLSDKGIPFSHKWMLTVDAPSYAQNITTILRSMSVTPLSSVDVVRCSRPETNTPPFVIAGLASEPFLARIDLVFNGAETSNRSEGQPFSLEHWVDLDPLRCSTAVIGEEQICDVELDKRTVIGAPSAPSPINLKAFWKLAEDSLPAGNPTADWGGGTSRTLNILKDLLPRFPLTLQDVKRRRGMKPVPYRLVASESQLLNLVEGRRKAIEWGRARALRDVFNEVVKQDQAAKLSPLTAADVYSWMRDEGHLRPHTKVLATANLSAPNEIADGELGPRWCSLCGLERSLHSSILDKRIQDEGTLRQEEHTAIMDISCLIAAQHGGIVKLRPIDVKRAQPSSALASTQYSAGKLSTSLDPPLTQYVVRIADPHLALEVRRVIYPLRLPCFAIPSSRESEFPLDELGQTHAEVESTLAPYSFLALCLRPFIRNVVLSGLDVAKRQKGIAIAQAIPRKASKKELQDQISNISLLTPAHILTGIRKHSRSGDRTDEAVLLCLSSIGTTFEPRQKEGDNVPKKPVAVKMEQP</sequence>
<accession>A0A8H5G773</accession>
<feature type="region of interest" description="Disordered" evidence="3">
    <location>
        <begin position="891"/>
        <end position="911"/>
    </location>
</feature>
<organism evidence="5 6">
    <name type="scientific">Leucocoprinus leucothites</name>
    <dbReference type="NCBI Taxonomy" id="201217"/>
    <lineage>
        <taxon>Eukaryota</taxon>
        <taxon>Fungi</taxon>
        <taxon>Dikarya</taxon>
        <taxon>Basidiomycota</taxon>
        <taxon>Agaricomycotina</taxon>
        <taxon>Agaricomycetes</taxon>
        <taxon>Agaricomycetidae</taxon>
        <taxon>Agaricales</taxon>
        <taxon>Agaricineae</taxon>
        <taxon>Agaricaceae</taxon>
        <taxon>Leucocoprinus</taxon>
    </lineage>
</organism>
<evidence type="ECO:0000256" key="3">
    <source>
        <dbReference type="SAM" id="MobiDB-lite"/>
    </source>
</evidence>
<dbReference type="Pfam" id="PF25909">
    <property type="entry name" value="zf-C2H2_AHC1"/>
    <property type="match status" value="1"/>
</dbReference>
<dbReference type="EMBL" id="JAACJO010000004">
    <property type="protein sequence ID" value="KAF5359667.1"/>
    <property type="molecule type" value="Genomic_DNA"/>
</dbReference>
<keyword evidence="6" id="KW-1185">Reference proteome</keyword>
<evidence type="ECO:0000256" key="2">
    <source>
        <dbReference type="PROSITE-ProRule" id="PRU00376"/>
    </source>
</evidence>
<dbReference type="Gene3D" id="2.60.40.1970">
    <property type="entry name" value="YEATS domain"/>
    <property type="match status" value="1"/>
</dbReference>
<dbReference type="PROSITE" id="PS51037">
    <property type="entry name" value="YEATS"/>
    <property type="match status" value="1"/>
</dbReference>
<evidence type="ECO:0000259" key="4">
    <source>
        <dbReference type="PROSITE" id="PS51037"/>
    </source>
</evidence>
<dbReference type="GO" id="GO:0005634">
    <property type="term" value="C:nucleus"/>
    <property type="evidence" value="ECO:0007669"/>
    <property type="project" value="UniProtKB-SubCell"/>
</dbReference>
<dbReference type="InterPro" id="IPR055129">
    <property type="entry name" value="YEATS_dom"/>
</dbReference>
<dbReference type="InterPro" id="IPR055127">
    <property type="entry name" value="YEATS2_3HBD"/>
</dbReference>
<comment type="subcellular location">
    <subcellularLocation>
        <location evidence="2">Nucleus</location>
    </subcellularLocation>
</comment>
<evidence type="ECO:0000313" key="5">
    <source>
        <dbReference type="EMBL" id="KAF5359667.1"/>
    </source>
</evidence>
<feature type="region of interest" description="Disordered" evidence="3">
    <location>
        <begin position="329"/>
        <end position="348"/>
    </location>
</feature>